<evidence type="ECO:0000259" key="1">
    <source>
        <dbReference type="Pfam" id="PF17667"/>
    </source>
</evidence>
<name>A0AAD4LAW8_9AGAM</name>
<sequence>MVSQWRRIRHLSNLCFHPHDQEMLEAVDSKNPLKPNILGLLVRSPLPRKQKISWSDDDVAIIVEVKHGQLMLVGQLSAYARCFLSVDRRRSFSIAIAFDFQTLQIHFLVFHRSGSSSSHGLSLHSEAGFQSVVKHMVGILSIPDEKAFGRQDTLWRCISHQQPRLRDL</sequence>
<comment type="caution">
    <text evidence="2">The sequence shown here is derived from an EMBL/GenBank/DDBJ whole genome shotgun (WGS) entry which is preliminary data.</text>
</comment>
<evidence type="ECO:0000313" key="2">
    <source>
        <dbReference type="EMBL" id="KAH8985022.1"/>
    </source>
</evidence>
<dbReference type="EMBL" id="JAKELL010000069">
    <property type="protein sequence ID" value="KAH8985022.1"/>
    <property type="molecule type" value="Genomic_DNA"/>
</dbReference>
<dbReference type="Proteomes" id="UP001201163">
    <property type="component" value="Unassembled WGS sequence"/>
</dbReference>
<dbReference type="InterPro" id="IPR040976">
    <property type="entry name" value="Pkinase_fungal"/>
</dbReference>
<protein>
    <recommendedName>
        <fullName evidence="1">Fungal-type protein kinase domain-containing protein</fullName>
    </recommendedName>
</protein>
<proteinExistence type="predicted"/>
<feature type="domain" description="Fungal-type protein kinase" evidence="1">
    <location>
        <begin position="49"/>
        <end position="155"/>
    </location>
</feature>
<reference evidence="2" key="1">
    <citation type="submission" date="2022-01" db="EMBL/GenBank/DDBJ databases">
        <title>Comparative genomics reveals a dynamic genome evolution in the ectomycorrhizal milk-cap (Lactarius) mushrooms.</title>
        <authorList>
            <consortium name="DOE Joint Genome Institute"/>
            <person name="Lebreton A."/>
            <person name="Tang N."/>
            <person name="Kuo A."/>
            <person name="LaButti K."/>
            <person name="Drula E."/>
            <person name="Barry K."/>
            <person name="Clum A."/>
            <person name="Lipzen A."/>
            <person name="Mousain D."/>
            <person name="Ng V."/>
            <person name="Wang R."/>
            <person name="Wang X."/>
            <person name="Dai Y."/>
            <person name="Henrissat B."/>
            <person name="Grigoriev I.V."/>
            <person name="Guerin-Laguette A."/>
            <person name="Yu F."/>
            <person name="Martin F.M."/>
        </authorList>
    </citation>
    <scope>NUCLEOTIDE SEQUENCE</scope>
    <source>
        <strain evidence="2">QP</strain>
    </source>
</reference>
<accession>A0AAD4LAW8</accession>
<keyword evidence="3" id="KW-1185">Reference proteome</keyword>
<gene>
    <name evidence="2" type="ORF">EDB92DRAFT_1884434</name>
</gene>
<organism evidence="2 3">
    <name type="scientific">Lactarius akahatsu</name>
    <dbReference type="NCBI Taxonomy" id="416441"/>
    <lineage>
        <taxon>Eukaryota</taxon>
        <taxon>Fungi</taxon>
        <taxon>Dikarya</taxon>
        <taxon>Basidiomycota</taxon>
        <taxon>Agaricomycotina</taxon>
        <taxon>Agaricomycetes</taxon>
        <taxon>Russulales</taxon>
        <taxon>Russulaceae</taxon>
        <taxon>Lactarius</taxon>
    </lineage>
</organism>
<dbReference type="AlphaFoldDB" id="A0AAD4LAW8"/>
<evidence type="ECO:0000313" key="3">
    <source>
        <dbReference type="Proteomes" id="UP001201163"/>
    </source>
</evidence>
<dbReference type="Pfam" id="PF17667">
    <property type="entry name" value="Pkinase_fungal"/>
    <property type="match status" value="1"/>
</dbReference>